<dbReference type="Proteomes" id="UP000290433">
    <property type="component" value="Unassembled WGS sequence"/>
</dbReference>
<evidence type="ECO:0000256" key="1">
    <source>
        <dbReference type="ARBA" id="ARBA00010751"/>
    </source>
</evidence>
<accession>A0A444VY91</accession>
<evidence type="ECO:0000313" key="2">
    <source>
        <dbReference type="EMBL" id="RYJ38557.1"/>
    </source>
</evidence>
<comment type="similarity">
    <text evidence="1">Belongs to the UPF0145 family.</text>
</comment>
<dbReference type="PANTHER" id="PTHR34068:SF1">
    <property type="entry name" value="UPF0145 PROTEIN YBJQ"/>
    <property type="match status" value="1"/>
</dbReference>
<dbReference type="AlphaFoldDB" id="A0A444VY91"/>
<dbReference type="PANTHER" id="PTHR34068">
    <property type="entry name" value="UPF0145 PROTEIN YBJQ"/>
    <property type="match status" value="1"/>
</dbReference>
<comment type="caution">
    <text evidence="2">The sequence shown here is derived from an EMBL/GenBank/DDBJ whole genome shotgun (WGS) entry which is preliminary data.</text>
</comment>
<reference evidence="2 3" key="1">
    <citation type="submission" date="2014-12" db="EMBL/GenBank/DDBJ databases">
        <title>Genome sequence of Flavobacterium anhuiense RCM74.</title>
        <authorList>
            <person name="Kim J.F."/>
            <person name="Song J.Y."/>
            <person name="Kwak M.-J."/>
            <person name="Lee S.-W."/>
        </authorList>
    </citation>
    <scope>NUCLEOTIDE SEQUENCE [LARGE SCALE GENOMIC DNA]</scope>
    <source>
        <strain evidence="2 3">RCM74</strain>
    </source>
</reference>
<gene>
    <name evidence="2" type="ORF">NU08_2534</name>
</gene>
<dbReference type="InterPro" id="IPR002765">
    <property type="entry name" value="UPF0145_YbjQ-like"/>
</dbReference>
<dbReference type="SUPFAM" id="SSF117782">
    <property type="entry name" value="YbjQ-like"/>
    <property type="match status" value="1"/>
</dbReference>
<dbReference type="Gene3D" id="3.30.110.70">
    <property type="entry name" value="Hypothetical protein apc22750. Chain B"/>
    <property type="match status" value="1"/>
</dbReference>
<dbReference type="InterPro" id="IPR035439">
    <property type="entry name" value="UPF0145_dom_sf"/>
</dbReference>
<proteinExistence type="inferred from homology"/>
<sequence length="365" mass="42272">MANPKDILVLTTSSAEGLKIKKHLKPVSAHIVAGTNLFSDFLGGMADVFGGRSNTYQKQLSSLYNEAIERIKYNTHEIGGNCVIGLNIDMDEISGKGKSMFMLTAIGTAIIIEKDEDLNLLSHTKEKFENVGLERINNLRQRREIIDKAEKRELTYDDETWSFATSNQVYEIFPFILRRYSNIIENINSTEDLYNKFNKNFKNYIDALEENKKISLLYDTIENESNQKIALYLSKVINELNLFNHEKNEVLLKNSDFKKQKIGLKITTYDKPFYNKKDIENFDLAKTFISSTFKERGEFTTKKQILSSKEKDVWNCECGNKSVEIGEYCGNCFNDIYGFERNEMKPDEIIKYIDKKIELINEYLK</sequence>
<dbReference type="RefSeq" id="WP_129747357.1">
    <property type="nucleotide sequence ID" value="NZ_JUIV01000008.1"/>
</dbReference>
<name>A0A444VY91_9FLAO</name>
<dbReference type="EMBL" id="JUIV01000008">
    <property type="protein sequence ID" value="RYJ38557.1"/>
    <property type="molecule type" value="Genomic_DNA"/>
</dbReference>
<evidence type="ECO:0000313" key="3">
    <source>
        <dbReference type="Proteomes" id="UP000290433"/>
    </source>
</evidence>
<organism evidence="2 3">
    <name type="scientific">Flavobacterium anhuiense</name>
    <dbReference type="NCBI Taxonomy" id="459526"/>
    <lineage>
        <taxon>Bacteria</taxon>
        <taxon>Pseudomonadati</taxon>
        <taxon>Bacteroidota</taxon>
        <taxon>Flavobacteriia</taxon>
        <taxon>Flavobacteriales</taxon>
        <taxon>Flavobacteriaceae</taxon>
        <taxon>Flavobacterium</taxon>
    </lineage>
</organism>
<dbReference type="Pfam" id="PF01906">
    <property type="entry name" value="YbjQ_1"/>
    <property type="match status" value="1"/>
</dbReference>
<protein>
    <submittedName>
        <fullName evidence="2">UPF0145 protein ybjQ</fullName>
    </submittedName>
</protein>
<dbReference type="OrthoDB" id="9796448at2"/>